<accession>A0A101CLA3</accession>
<dbReference type="Proteomes" id="UP000054388">
    <property type="component" value="Unassembled WGS sequence"/>
</dbReference>
<protein>
    <recommendedName>
        <fullName evidence="3">CD-NTase associated protein 4-like DNA endonuclease domain-containing protein</fullName>
    </recommendedName>
</protein>
<proteinExistence type="predicted"/>
<comment type="caution">
    <text evidence="1">The sequence shown here is derived from an EMBL/GenBank/DDBJ whole genome shotgun (WGS) entry which is preliminary data.</text>
</comment>
<evidence type="ECO:0000313" key="1">
    <source>
        <dbReference type="EMBL" id="KUJ58302.1"/>
    </source>
</evidence>
<dbReference type="RefSeq" id="WP_133147448.1">
    <property type="nucleotide sequence ID" value="NZ_LMAI01000001.1"/>
</dbReference>
<name>A0A101CLA3_9FLAO</name>
<sequence length="363" mass="42566">MIDKTINSGPDAQNGFALQRNTAIFLLLENYFTKFQAKRYFVCLEHHEDFLFCYLNENDEVSLIEAYQSKKKSPDIWKLNNELFEILTKLLNTGKGLIQDSISKSLGYKHILYFSSNQTIYLEHKPKKSENLPTISVSIKADNKNDVYPNLPLELKEKIKTNILKTDLHSELENLSFIWIPFTTTEKEQENQLVGKIDEVFGNKIFDKRAAIDTLVYLFRKIETTYNNGNKVKLLDKTKRVGNLEVENAFNILTAKAKCYDYWHSKEADIARTLKVRPIEKEQFQLVFNSAFDLFKSIKEREHKKIYNFVKENINNLSSYTEEENVIELFELFKHSERTNFNDLQLKAILFAALFEVLYTKEN</sequence>
<organism evidence="1 2">
    <name type="scientific">Chryseobacterium aquaticum subsp. greenlandense</name>
    <dbReference type="NCBI Taxonomy" id="345663"/>
    <lineage>
        <taxon>Bacteria</taxon>
        <taxon>Pseudomonadati</taxon>
        <taxon>Bacteroidota</taxon>
        <taxon>Flavobacteriia</taxon>
        <taxon>Flavobacteriales</taxon>
        <taxon>Weeksellaceae</taxon>
        <taxon>Chryseobacterium group</taxon>
        <taxon>Chryseobacterium</taxon>
    </lineage>
</organism>
<evidence type="ECO:0000313" key="2">
    <source>
        <dbReference type="Proteomes" id="UP000054388"/>
    </source>
</evidence>
<dbReference type="AlphaFoldDB" id="A0A101CLA3"/>
<gene>
    <name evidence="1" type="ORF">AR686_00400</name>
</gene>
<evidence type="ECO:0008006" key="3">
    <source>
        <dbReference type="Google" id="ProtNLM"/>
    </source>
</evidence>
<dbReference type="EMBL" id="LMAI01000001">
    <property type="protein sequence ID" value="KUJ58302.1"/>
    <property type="molecule type" value="Genomic_DNA"/>
</dbReference>
<reference evidence="1 2" key="1">
    <citation type="submission" date="2015-10" db="EMBL/GenBank/DDBJ databases">
        <title>Genome sequence of Chryseobacterium greenlandense.</title>
        <authorList>
            <person name="Newman J."/>
            <person name="Fischer K."/>
            <person name="Miller J."/>
        </authorList>
    </citation>
    <scope>NUCLEOTIDE SEQUENCE [LARGE SCALE GENOMIC DNA]</scope>
    <source>
        <strain evidence="1 2">UMB34</strain>
    </source>
</reference>